<gene>
    <name evidence="1" type="ORF">C9J52_19095</name>
</gene>
<organism evidence="1 2">
    <name type="scientific">Photobacterium iliopiscarium</name>
    <dbReference type="NCBI Taxonomy" id="56192"/>
    <lineage>
        <taxon>Bacteria</taxon>
        <taxon>Pseudomonadati</taxon>
        <taxon>Pseudomonadota</taxon>
        <taxon>Gammaproteobacteria</taxon>
        <taxon>Vibrionales</taxon>
        <taxon>Vibrionaceae</taxon>
        <taxon>Photobacterium</taxon>
    </lineage>
</organism>
<dbReference type="EMBL" id="PYOP01000050">
    <property type="protein sequence ID" value="PSW92195.1"/>
    <property type="molecule type" value="Genomic_DNA"/>
</dbReference>
<comment type="caution">
    <text evidence="1">The sequence shown here is derived from an EMBL/GenBank/DDBJ whole genome shotgun (WGS) entry which is preliminary data.</text>
</comment>
<reference evidence="1 2" key="1">
    <citation type="submission" date="2018-03" db="EMBL/GenBank/DDBJ databases">
        <title>Whole genome sequencing of Histamine producing bacteria.</title>
        <authorList>
            <person name="Butler K."/>
        </authorList>
    </citation>
    <scope>NUCLEOTIDE SEQUENCE [LARGE SCALE GENOMIC DNA]</scope>
    <source>
        <strain evidence="1 2">ATCC 51761</strain>
    </source>
</reference>
<evidence type="ECO:0000313" key="2">
    <source>
        <dbReference type="Proteomes" id="UP000241190"/>
    </source>
</evidence>
<keyword evidence="2" id="KW-1185">Reference proteome</keyword>
<sequence>MKGSISASIENKKIMKALSIMQSHAIRQSRAASNNDDSITLHYFRGAANELFLLAEAIRNKTLDELIEEKEKNYQHLIENDALNNPIKNFKLADRSRD</sequence>
<accession>A0ABX5GML4</accession>
<name>A0ABX5GML4_9GAMM</name>
<dbReference type="Proteomes" id="UP000241190">
    <property type="component" value="Unassembled WGS sequence"/>
</dbReference>
<proteinExistence type="predicted"/>
<dbReference type="RefSeq" id="WP_107180568.1">
    <property type="nucleotide sequence ID" value="NZ_PYOP01000050.1"/>
</dbReference>
<evidence type="ECO:0000313" key="1">
    <source>
        <dbReference type="EMBL" id="PSW92195.1"/>
    </source>
</evidence>
<protein>
    <submittedName>
        <fullName evidence="1">Uncharacterized protein</fullName>
    </submittedName>
</protein>